<evidence type="ECO:0000313" key="1">
    <source>
        <dbReference type="EMBL" id="JAE11421.1"/>
    </source>
</evidence>
<protein>
    <submittedName>
        <fullName evidence="1">Uncharacterized protein</fullName>
    </submittedName>
</protein>
<dbReference type="EMBL" id="GBRH01186475">
    <property type="protein sequence ID" value="JAE11421.1"/>
    <property type="molecule type" value="Transcribed_RNA"/>
</dbReference>
<organism evidence="1">
    <name type="scientific">Arundo donax</name>
    <name type="common">Giant reed</name>
    <name type="synonym">Donax arundinaceus</name>
    <dbReference type="NCBI Taxonomy" id="35708"/>
    <lineage>
        <taxon>Eukaryota</taxon>
        <taxon>Viridiplantae</taxon>
        <taxon>Streptophyta</taxon>
        <taxon>Embryophyta</taxon>
        <taxon>Tracheophyta</taxon>
        <taxon>Spermatophyta</taxon>
        <taxon>Magnoliopsida</taxon>
        <taxon>Liliopsida</taxon>
        <taxon>Poales</taxon>
        <taxon>Poaceae</taxon>
        <taxon>PACMAD clade</taxon>
        <taxon>Arundinoideae</taxon>
        <taxon>Arundineae</taxon>
        <taxon>Arundo</taxon>
    </lineage>
</organism>
<accession>A0A0A9FML8</accession>
<dbReference type="AlphaFoldDB" id="A0A0A9FML8"/>
<sequence>MNTKGSVHSKSITHYTITYVYDVFMSIIPLRTLSEHLESNANR</sequence>
<proteinExistence type="predicted"/>
<name>A0A0A9FML8_ARUDO</name>
<reference evidence="1" key="2">
    <citation type="journal article" date="2015" name="Data Brief">
        <title>Shoot transcriptome of the giant reed, Arundo donax.</title>
        <authorList>
            <person name="Barrero R.A."/>
            <person name="Guerrero F.D."/>
            <person name="Moolhuijzen P."/>
            <person name="Goolsby J.A."/>
            <person name="Tidwell J."/>
            <person name="Bellgard S.E."/>
            <person name="Bellgard M.I."/>
        </authorList>
    </citation>
    <scope>NUCLEOTIDE SEQUENCE</scope>
    <source>
        <tissue evidence="1">Shoot tissue taken approximately 20 cm above the soil surface</tissue>
    </source>
</reference>
<reference evidence="1" key="1">
    <citation type="submission" date="2014-09" db="EMBL/GenBank/DDBJ databases">
        <authorList>
            <person name="Magalhaes I.L.F."/>
            <person name="Oliveira U."/>
            <person name="Santos F.R."/>
            <person name="Vidigal T.H.D.A."/>
            <person name="Brescovit A.D."/>
            <person name="Santos A.J."/>
        </authorList>
    </citation>
    <scope>NUCLEOTIDE SEQUENCE</scope>
    <source>
        <tissue evidence="1">Shoot tissue taken approximately 20 cm above the soil surface</tissue>
    </source>
</reference>